<sequence>MPSAVLSHPTCAKEVLVRCSFSALHAAGVRLVSHDPS</sequence>
<protein>
    <submittedName>
        <fullName evidence="1">Uncharacterized protein</fullName>
    </submittedName>
</protein>
<evidence type="ECO:0000313" key="1">
    <source>
        <dbReference type="EMBL" id="JAD32769.1"/>
    </source>
</evidence>
<proteinExistence type="predicted"/>
<accession>A0A0A8Z029</accession>
<reference evidence="1" key="1">
    <citation type="submission" date="2014-09" db="EMBL/GenBank/DDBJ databases">
        <authorList>
            <person name="Magalhaes I.L.F."/>
            <person name="Oliveira U."/>
            <person name="Santos F.R."/>
            <person name="Vidigal T.H.D.A."/>
            <person name="Brescovit A.D."/>
            <person name="Santos A.J."/>
        </authorList>
    </citation>
    <scope>NUCLEOTIDE SEQUENCE</scope>
    <source>
        <tissue evidence="1">Shoot tissue taken approximately 20 cm above the soil surface</tissue>
    </source>
</reference>
<organism evidence="1">
    <name type="scientific">Arundo donax</name>
    <name type="common">Giant reed</name>
    <name type="synonym">Donax arundinaceus</name>
    <dbReference type="NCBI Taxonomy" id="35708"/>
    <lineage>
        <taxon>Eukaryota</taxon>
        <taxon>Viridiplantae</taxon>
        <taxon>Streptophyta</taxon>
        <taxon>Embryophyta</taxon>
        <taxon>Tracheophyta</taxon>
        <taxon>Spermatophyta</taxon>
        <taxon>Magnoliopsida</taxon>
        <taxon>Liliopsida</taxon>
        <taxon>Poales</taxon>
        <taxon>Poaceae</taxon>
        <taxon>PACMAD clade</taxon>
        <taxon>Arundinoideae</taxon>
        <taxon>Arundineae</taxon>
        <taxon>Arundo</taxon>
    </lineage>
</organism>
<reference evidence="1" key="2">
    <citation type="journal article" date="2015" name="Data Brief">
        <title>Shoot transcriptome of the giant reed, Arundo donax.</title>
        <authorList>
            <person name="Barrero R.A."/>
            <person name="Guerrero F.D."/>
            <person name="Moolhuijzen P."/>
            <person name="Goolsby J.A."/>
            <person name="Tidwell J."/>
            <person name="Bellgard S.E."/>
            <person name="Bellgard M.I."/>
        </authorList>
    </citation>
    <scope>NUCLEOTIDE SEQUENCE</scope>
    <source>
        <tissue evidence="1">Shoot tissue taken approximately 20 cm above the soil surface</tissue>
    </source>
</reference>
<name>A0A0A8Z029_ARUDO</name>
<dbReference type="EMBL" id="GBRH01265126">
    <property type="protein sequence ID" value="JAD32769.1"/>
    <property type="molecule type" value="Transcribed_RNA"/>
</dbReference>
<dbReference type="AlphaFoldDB" id="A0A0A8Z029"/>